<evidence type="ECO:0000256" key="2">
    <source>
        <dbReference type="ARBA" id="ARBA00022741"/>
    </source>
</evidence>
<evidence type="ECO:0000256" key="1">
    <source>
        <dbReference type="ARBA" id="ARBA00022679"/>
    </source>
</evidence>
<dbReference type="SMART" id="SM00046">
    <property type="entry name" value="DAGKc"/>
    <property type="match status" value="1"/>
</dbReference>
<dbReference type="InterPro" id="IPR001206">
    <property type="entry name" value="Diacylglycerol_kinase_cat_dom"/>
</dbReference>
<keyword evidence="7" id="KW-1185">Reference proteome</keyword>
<proteinExistence type="predicted"/>
<dbReference type="PANTHER" id="PTHR12358">
    <property type="entry name" value="SPHINGOSINE KINASE"/>
    <property type="match status" value="1"/>
</dbReference>
<dbReference type="PANTHER" id="PTHR12358:SF54">
    <property type="entry name" value="SPHINGOSINE KINASE RELATED PROTEIN"/>
    <property type="match status" value="1"/>
</dbReference>
<name>A0A5B9ECY5_9BACT</name>
<gene>
    <name evidence="6" type="ORF">FTW19_07960</name>
</gene>
<keyword evidence="1" id="KW-0808">Transferase</keyword>
<dbReference type="Pfam" id="PF19279">
    <property type="entry name" value="YegS_C"/>
    <property type="match status" value="1"/>
</dbReference>
<dbReference type="Gene3D" id="2.60.200.40">
    <property type="match status" value="1"/>
</dbReference>
<dbReference type="InterPro" id="IPR045540">
    <property type="entry name" value="YegS/DAGK_C"/>
</dbReference>
<evidence type="ECO:0000256" key="4">
    <source>
        <dbReference type="ARBA" id="ARBA00022840"/>
    </source>
</evidence>
<dbReference type="OrthoDB" id="142078at2"/>
<dbReference type="Pfam" id="PF00781">
    <property type="entry name" value="DAGK_cat"/>
    <property type="match status" value="1"/>
</dbReference>
<dbReference type="Gene3D" id="3.40.50.10330">
    <property type="entry name" value="Probable inorganic polyphosphate/atp-NAD kinase, domain 1"/>
    <property type="match status" value="1"/>
</dbReference>
<keyword evidence="2" id="KW-0547">Nucleotide-binding</keyword>
<sequence length="296" mass="32367">MDVGSDLRKRFCVIHNPNAGTRGRLLFRNTVRELQRAGCHISIVDTTQHERGERIAKDAALSGQFDAIVAAGGDGTLHDVLRGIAGSNIPLGLIPSGTANIFSREIDLPTTPVALAEVLMRGPTFKVPVSVCNGHPFAFVVGVGFDAAAVQIFEKYQARRFGTFGIIATALATLWIHNEKPISIRTPQEEWVAHWVIVTRIQRFAGGLKLTPHADIKQPTFHVVSFQQRGRLRLALQLARMLFAIHGQSRNLRISVCQEVILEGSGSLPVQIDGELIGKLPLQLKFLTLQVPIITG</sequence>
<dbReference type="EMBL" id="CP042806">
    <property type="protein sequence ID" value="QEE27936.1"/>
    <property type="molecule type" value="Genomic_DNA"/>
</dbReference>
<dbReference type="KEGG" id="talb:FTW19_07960"/>
<keyword evidence="3" id="KW-0418">Kinase</keyword>
<evidence type="ECO:0000313" key="6">
    <source>
        <dbReference type="EMBL" id="QEE27936.1"/>
    </source>
</evidence>
<dbReference type="PROSITE" id="PS50146">
    <property type="entry name" value="DAGK"/>
    <property type="match status" value="1"/>
</dbReference>
<protein>
    <recommendedName>
        <fullName evidence="5">DAGKc domain-containing protein</fullName>
    </recommendedName>
</protein>
<dbReference type="SUPFAM" id="SSF111331">
    <property type="entry name" value="NAD kinase/diacylglycerol kinase-like"/>
    <property type="match status" value="1"/>
</dbReference>
<accession>A0A5B9ECY5</accession>
<feature type="domain" description="DAGKc" evidence="5">
    <location>
        <begin position="6"/>
        <end position="136"/>
    </location>
</feature>
<dbReference type="Proteomes" id="UP000321820">
    <property type="component" value="Chromosome"/>
</dbReference>
<organism evidence="6 7">
    <name type="scientific">Terriglobus albidus</name>
    <dbReference type="NCBI Taxonomy" id="1592106"/>
    <lineage>
        <taxon>Bacteria</taxon>
        <taxon>Pseudomonadati</taxon>
        <taxon>Acidobacteriota</taxon>
        <taxon>Terriglobia</taxon>
        <taxon>Terriglobales</taxon>
        <taxon>Acidobacteriaceae</taxon>
        <taxon>Terriglobus</taxon>
    </lineage>
</organism>
<keyword evidence="4" id="KW-0067">ATP-binding</keyword>
<evidence type="ECO:0000256" key="3">
    <source>
        <dbReference type="ARBA" id="ARBA00022777"/>
    </source>
</evidence>
<reference evidence="6 7" key="1">
    <citation type="submission" date="2019-08" db="EMBL/GenBank/DDBJ databases">
        <title>Complete genome sequence of Terriglobus albidus strain ORNL.</title>
        <authorList>
            <person name="Podar M."/>
        </authorList>
    </citation>
    <scope>NUCLEOTIDE SEQUENCE [LARGE SCALE GENOMIC DNA]</scope>
    <source>
        <strain evidence="6 7">ORNL</strain>
    </source>
</reference>
<dbReference type="AlphaFoldDB" id="A0A5B9ECY5"/>
<evidence type="ECO:0000313" key="7">
    <source>
        <dbReference type="Proteomes" id="UP000321820"/>
    </source>
</evidence>
<dbReference type="GO" id="GO:0005524">
    <property type="term" value="F:ATP binding"/>
    <property type="evidence" value="ECO:0007669"/>
    <property type="project" value="UniProtKB-KW"/>
</dbReference>
<evidence type="ECO:0000259" key="5">
    <source>
        <dbReference type="PROSITE" id="PS50146"/>
    </source>
</evidence>
<dbReference type="GO" id="GO:0016301">
    <property type="term" value="F:kinase activity"/>
    <property type="evidence" value="ECO:0007669"/>
    <property type="project" value="UniProtKB-KW"/>
</dbReference>
<dbReference type="InterPro" id="IPR017438">
    <property type="entry name" value="ATP-NAD_kinase_N"/>
</dbReference>
<dbReference type="InterPro" id="IPR050187">
    <property type="entry name" value="Lipid_Phosphate_FormReg"/>
</dbReference>
<dbReference type="InterPro" id="IPR016064">
    <property type="entry name" value="NAD/diacylglycerol_kinase_sf"/>
</dbReference>